<evidence type="ECO:0000256" key="5">
    <source>
        <dbReference type="ARBA" id="ARBA00023125"/>
    </source>
</evidence>
<feature type="region of interest" description="Disordered" evidence="8">
    <location>
        <begin position="102"/>
        <end position="133"/>
    </location>
</feature>
<dbReference type="EMBL" id="ABEU02000005">
    <property type="protein sequence ID" value="PNR53986.1"/>
    <property type="molecule type" value="Genomic_DNA"/>
</dbReference>
<dbReference type="Gramene" id="Pp3c5_14440V3.2">
    <property type="protein sequence ID" value="PAC:32952875.CDS.1"/>
    <property type="gene ID" value="Pp3c5_14440"/>
</dbReference>
<evidence type="ECO:0000256" key="7">
    <source>
        <dbReference type="ARBA" id="ARBA00023242"/>
    </source>
</evidence>
<dbReference type="Gramene" id="Pp3c5_14440V3.1">
    <property type="protein sequence ID" value="PAC:32952874.CDS.1"/>
    <property type="gene ID" value="Pp3c5_14440"/>
</dbReference>
<dbReference type="PANTHER" id="PTHR31089:SF22">
    <property type="entry name" value="CYCLIC DOF FACTOR 4"/>
    <property type="match status" value="1"/>
</dbReference>
<feature type="region of interest" description="Disordered" evidence="8">
    <location>
        <begin position="13"/>
        <end position="44"/>
    </location>
</feature>
<dbReference type="PROSITE" id="PS50884">
    <property type="entry name" value="ZF_DOF_2"/>
    <property type="match status" value="1"/>
</dbReference>
<evidence type="ECO:0000313" key="10">
    <source>
        <dbReference type="EMBL" id="PNR53986.1"/>
    </source>
</evidence>
<evidence type="ECO:0000256" key="1">
    <source>
        <dbReference type="ARBA" id="ARBA00022723"/>
    </source>
</evidence>
<keyword evidence="3" id="KW-0862">Zinc</keyword>
<dbReference type="GO" id="GO:0003677">
    <property type="term" value="F:DNA binding"/>
    <property type="evidence" value="ECO:0000318"/>
    <property type="project" value="GO_Central"/>
</dbReference>
<proteinExistence type="predicted"/>
<dbReference type="FunCoup" id="A0A2K1KJN3">
    <property type="interactions" value="639"/>
</dbReference>
<dbReference type="GO" id="GO:0008270">
    <property type="term" value="F:zinc ion binding"/>
    <property type="evidence" value="ECO:0007669"/>
    <property type="project" value="UniProtKB-KW"/>
</dbReference>
<evidence type="ECO:0000259" key="9">
    <source>
        <dbReference type="PROSITE" id="PS50884"/>
    </source>
</evidence>
<reference evidence="10 12" key="2">
    <citation type="journal article" date="2018" name="Plant J.">
        <title>The Physcomitrella patens chromosome-scale assembly reveals moss genome structure and evolution.</title>
        <authorList>
            <person name="Lang D."/>
            <person name="Ullrich K.K."/>
            <person name="Murat F."/>
            <person name="Fuchs J."/>
            <person name="Jenkins J."/>
            <person name="Haas F.B."/>
            <person name="Piednoel M."/>
            <person name="Gundlach H."/>
            <person name="Van Bel M."/>
            <person name="Meyberg R."/>
            <person name="Vives C."/>
            <person name="Morata J."/>
            <person name="Symeonidi A."/>
            <person name="Hiss M."/>
            <person name="Muchero W."/>
            <person name="Kamisugi Y."/>
            <person name="Saleh O."/>
            <person name="Blanc G."/>
            <person name="Decker E.L."/>
            <person name="van Gessel N."/>
            <person name="Grimwood J."/>
            <person name="Hayes R.D."/>
            <person name="Graham S.W."/>
            <person name="Gunter L.E."/>
            <person name="McDaniel S.F."/>
            <person name="Hoernstein S.N.W."/>
            <person name="Larsson A."/>
            <person name="Li F.W."/>
            <person name="Perroud P.F."/>
            <person name="Phillips J."/>
            <person name="Ranjan P."/>
            <person name="Rokshar D.S."/>
            <person name="Rothfels C.J."/>
            <person name="Schneider L."/>
            <person name="Shu S."/>
            <person name="Stevenson D.W."/>
            <person name="Thummler F."/>
            <person name="Tillich M."/>
            <person name="Villarreal Aguilar J.C."/>
            <person name="Widiez T."/>
            <person name="Wong G.K."/>
            <person name="Wymore A."/>
            <person name="Zhang Y."/>
            <person name="Zimmer A.D."/>
            <person name="Quatrano R.S."/>
            <person name="Mayer K.F.X."/>
            <person name="Goodstein D."/>
            <person name="Casacuberta J.M."/>
            <person name="Vandepoele K."/>
            <person name="Reski R."/>
            <person name="Cuming A.C."/>
            <person name="Tuskan G.A."/>
            <person name="Maumus F."/>
            <person name="Salse J."/>
            <person name="Schmutz J."/>
            <person name="Rensing S.A."/>
        </authorList>
    </citation>
    <scope>NUCLEOTIDE SEQUENCE [LARGE SCALE GENOMIC DNA]</scope>
    <source>
        <strain evidence="11 12">cv. Gransden 2004</strain>
    </source>
</reference>
<dbReference type="Pfam" id="PF02701">
    <property type="entry name" value="Zn_ribbon_Dof"/>
    <property type="match status" value="1"/>
</dbReference>
<keyword evidence="12" id="KW-1185">Reference proteome</keyword>
<dbReference type="InterPro" id="IPR045174">
    <property type="entry name" value="Dof"/>
</dbReference>
<keyword evidence="5" id="KW-0238">DNA-binding</keyword>
<evidence type="ECO:0000313" key="11">
    <source>
        <dbReference type="EnsemblPlants" id="PAC:32952874.CDS.1"/>
    </source>
</evidence>
<keyword evidence="6" id="KW-0804">Transcription</keyword>
<sequence>MYLPMNRQKVLRDFEDDSNDELQAGLNDSRSPSGEGDSPVGTRGNGGCIRDKLVKVIPCPRCQSMNTKFCYYNNYSVNQPRHFCRNCQRYWTVGGTLRNVPVGGGSRKKTRTRSRTDPYLRSGTPQTSPIRTLSGSGGDLLSASACMQQLSMLPPSGGMLGFGDQLSAFGPAGLQLPSSHLALEQSLGTYPPLQKPLSGLQEVPDLQSLYEVPQVPQIPQVSPAMLSSFSPMMMNSGFFLPEMHVPSQSDALASVMAKACMWSNPAQQLPSLNGISQAQRSWEESQSKPPMNSQLQNLSGYEERAAPANQMNASGWPQNLKPGFWEAALMQSHPVMNDRLVPHTSWDENQCSTHTNLSPNASSTTDEEWCPPRNCFSHGYEDASQSWVGLQASDILRYQ</sequence>
<evidence type="ECO:0000256" key="2">
    <source>
        <dbReference type="ARBA" id="ARBA00022771"/>
    </source>
</evidence>
<dbReference type="PaxDb" id="3218-PP1S169_171V6.1"/>
<accession>A0A2K1KJN3</accession>
<keyword evidence="7" id="KW-0539">Nucleus</keyword>
<evidence type="ECO:0000256" key="4">
    <source>
        <dbReference type="ARBA" id="ARBA00023015"/>
    </source>
</evidence>
<dbReference type="InParanoid" id="A0A2K1KJN3"/>
<dbReference type="AlphaFoldDB" id="A0A2K1KJN3"/>
<name>A0A2K1KJN3_PHYPA</name>
<keyword evidence="1" id="KW-0479">Metal-binding</keyword>
<dbReference type="EnsemblPlants" id="Pp3c5_14440V3.2">
    <property type="protein sequence ID" value="PAC:32952875.CDS.1"/>
    <property type="gene ID" value="Pp3c5_14440"/>
</dbReference>
<dbReference type="PROSITE" id="PS01361">
    <property type="entry name" value="ZF_DOF_1"/>
    <property type="match status" value="1"/>
</dbReference>
<keyword evidence="2" id="KW-0863">Zinc-finger</keyword>
<evidence type="ECO:0000256" key="3">
    <source>
        <dbReference type="ARBA" id="ARBA00022833"/>
    </source>
</evidence>
<reference evidence="10 12" key="1">
    <citation type="journal article" date="2008" name="Science">
        <title>The Physcomitrella genome reveals evolutionary insights into the conquest of land by plants.</title>
        <authorList>
            <person name="Rensing S."/>
            <person name="Lang D."/>
            <person name="Zimmer A."/>
            <person name="Terry A."/>
            <person name="Salamov A."/>
            <person name="Shapiro H."/>
            <person name="Nishiyama T."/>
            <person name="Perroud P.-F."/>
            <person name="Lindquist E."/>
            <person name="Kamisugi Y."/>
            <person name="Tanahashi T."/>
            <person name="Sakakibara K."/>
            <person name="Fujita T."/>
            <person name="Oishi K."/>
            <person name="Shin-I T."/>
            <person name="Kuroki Y."/>
            <person name="Toyoda A."/>
            <person name="Suzuki Y."/>
            <person name="Hashimoto A."/>
            <person name="Yamaguchi K."/>
            <person name="Sugano A."/>
            <person name="Kohara Y."/>
            <person name="Fujiyama A."/>
            <person name="Anterola A."/>
            <person name="Aoki S."/>
            <person name="Ashton N."/>
            <person name="Barbazuk W.B."/>
            <person name="Barker E."/>
            <person name="Bennetzen J."/>
            <person name="Bezanilla M."/>
            <person name="Blankenship R."/>
            <person name="Cho S.H."/>
            <person name="Dutcher S."/>
            <person name="Estelle M."/>
            <person name="Fawcett J.A."/>
            <person name="Gundlach H."/>
            <person name="Hanada K."/>
            <person name="Heyl A."/>
            <person name="Hicks K.A."/>
            <person name="Hugh J."/>
            <person name="Lohr M."/>
            <person name="Mayer K."/>
            <person name="Melkozernov A."/>
            <person name="Murata T."/>
            <person name="Nelson D."/>
            <person name="Pils B."/>
            <person name="Prigge M."/>
            <person name="Reiss B."/>
            <person name="Renner T."/>
            <person name="Rombauts S."/>
            <person name="Rushton P."/>
            <person name="Sanderfoot A."/>
            <person name="Schween G."/>
            <person name="Shiu S.-H."/>
            <person name="Stueber K."/>
            <person name="Theodoulou F.L."/>
            <person name="Tu H."/>
            <person name="Van de Peer Y."/>
            <person name="Verrier P.J."/>
            <person name="Waters E."/>
            <person name="Wood A."/>
            <person name="Yang L."/>
            <person name="Cove D."/>
            <person name="Cuming A."/>
            <person name="Hasebe M."/>
            <person name="Lucas S."/>
            <person name="Mishler D.B."/>
            <person name="Reski R."/>
            <person name="Grigoriev I."/>
            <person name="Quatrano R.S."/>
            <person name="Boore J.L."/>
        </authorList>
    </citation>
    <scope>NUCLEOTIDE SEQUENCE [LARGE SCALE GENOMIC DNA]</scope>
    <source>
        <strain evidence="11 12">cv. Gransden 2004</strain>
    </source>
</reference>
<evidence type="ECO:0000256" key="6">
    <source>
        <dbReference type="ARBA" id="ARBA00023163"/>
    </source>
</evidence>
<dbReference type="EnsemblPlants" id="Pp3c5_14440V3.1">
    <property type="protein sequence ID" value="PAC:32952874.CDS.1"/>
    <property type="gene ID" value="Pp3c5_14440"/>
</dbReference>
<evidence type="ECO:0000313" key="12">
    <source>
        <dbReference type="Proteomes" id="UP000006727"/>
    </source>
</evidence>
<reference evidence="11" key="3">
    <citation type="submission" date="2020-12" db="UniProtKB">
        <authorList>
            <consortium name="EnsemblPlants"/>
        </authorList>
    </citation>
    <scope>IDENTIFICATION</scope>
</reference>
<protein>
    <recommendedName>
        <fullName evidence="9">Dof-type domain-containing protein</fullName>
    </recommendedName>
</protein>
<evidence type="ECO:0000256" key="8">
    <source>
        <dbReference type="SAM" id="MobiDB-lite"/>
    </source>
</evidence>
<gene>
    <name evidence="10" type="ORF">PHYPA_007662</name>
</gene>
<dbReference type="GO" id="GO:0003700">
    <property type="term" value="F:DNA-binding transcription factor activity"/>
    <property type="evidence" value="ECO:0000318"/>
    <property type="project" value="GO_Central"/>
</dbReference>
<feature type="domain" description="Dof-type" evidence="9">
    <location>
        <begin position="57"/>
        <end position="111"/>
    </location>
</feature>
<dbReference type="InterPro" id="IPR003851">
    <property type="entry name" value="Znf_Dof"/>
</dbReference>
<organism evidence="10">
    <name type="scientific">Physcomitrium patens</name>
    <name type="common">Spreading-leaved earth moss</name>
    <name type="synonym">Physcomitrella patens</name>
    <dbReference type="NCBI Taxonomy" id="3218"/>
    <lineage>
        <taxon>Eukaryota</taxon>
        <taxon>Viridiplantae</taxon>
        <taxon>Streptophyta</taxon>
        <taxon>Embryophyta</taxon>
        <taxon>Bryophyta</taxon>
        <taxon>Bryophytina</taxon>
        <taxon>Bryopsida</taxon>
        <taxon>Funariidae</taxon>
        <taxon>Funariales</taxon>
        <taxon>Funariaceae</taxon>
        <taxon>Physcomitrium</taxon>
    </lineage>
</organism>
<dbReference type="Proteomes" id="UP000006727">
    <property type="component" value="Chromosome 5"/>
</dbReference>
<dbReference type="PANTHER" id="PTHR31089">
    <property type="entry name" value="CYCLIC DOF FACTOR 2"/>
    <property type="match status" value="1"/>
</dbReference>
<keyword evidence="4" id="KW-0805">Transcription regulation</keyword>